<evidence type="ECO:0000313" key="1">
    <source>
        <dbReference type="EMBL" id="JAP88068.1"/>
    </source>
</evidence>
<organism evidence="1">
    <name type="scientific">Rhipicephalus appendiculatus</name>
    <name type="common">Brown ear tick</name>
    <dbReference type="NCBI Taxonomy" id="34631"/>
    <lineage>
        <taxon>Eukaryota</taxon>
        <taxon>Metazoa</taxon>
        <taxon>Ecdysozoa</taxon>
        <taxon>Arthropoda</taxon>
        <taxon>Chelicerata</taxon>
        <taxon>Arachnida</taxon>
        <taxon>Acari</taxon>
        <taxon>Parasitiformes</taxon>
        <taxon>Ixodida</taxon>
        <taxon>Ixodoidea</taxon>
        <taxon>Ixodidae</taxon>
        <taxon>Rhipicephalinae</taxon>
        <taxon>Rhipicephalus</taxon>
        <taxon>Rhipicephalus</taxon>
    </lineage>
</organism>
<protein>
    <submittedName>
        <fullName evidence="1">Tick transposon</fullName>
    </submittedName>
</protein>
<sequence length="329" mass="33675">NSTEVIDFLKTNSDKGCLACSVDVGDLYCSLPQGALLVCVEECIDRHGIVAFRGKAGMTASGFLELLSTYLGSTFVSLKDVACIRGGGVCVGSCLAPLLSDLFLAQCDGLLRARGGTSGVRGIFRCVDDCLLVLDSGGGSFDGGVAEAVGLFGECLGRLGVTVECPRDGRLGFLDLELHFVPSHVCWSCAPRGSGAVLPFNSARSGLVEGTIAGLCFGSALRGSCARSVSCSFARQAERLEGAGCPRDVLGSVAGGTLGSVGDAGRAAAISGESTRVREKGVAVVPYLHQVGRACWRAGRSGCFFGPRRASGGVPAGGFWRGSPGGVHH</sequence>
<feature type="non-terminal residue" evidence="1">
    <location>
        <position position="329"/>
    </location>
</feature>
<reference evidence="1" key="1">
    <citation type="journal article" date="2016" name="Ticks Tick Borne Dis.">
        <title>De novo assembly and annotation of the salivary gland transcriptome of Rhipicephalus appendiculatus male and female ticks during blood feeding.</title>
        <authorList>
            <person name="de Castro M.H."/>
            <person name="de Klerk D."/>
            <person name="Pienaar R."/>
            <person name="Latif A.A."/>
            <person name="Rees D.J."/>
            <person name="Mans B.J."/>
        </authorList>
    </citation>
    <scope>NUCLEOTIDE SEQUENCE</scope>
    <source>
        <tissue evidence="1">Salivary glands</tissue>
    </source>
</reference>
<dbReference type="AlphaFoldDB" id="A0A131ZAT5"/>
<feature type="non-terminal residue" evidence="1">
    <location>
        <position position="1"/>
    </location>
</feature>
<proteinExistence type="predicted"/>
<accession>A0A131ZAT5</accession>
<dbReference type="EMBL" id="GEDV01000489">
    <property type="protein sequence ID" value="JAP88068.1"/>
    <property type="molecule type" value="Transcribed_RNA"/>
</dbReference>
<name>A0A131ZAT5_RHIAP</name>